<dbReference type="KEGG" id="clk:CGC53_04900"/>
<dbReference type="RefSeq" id="WP_009390284.1">
    <property type="nucleotide sequence ID" value="NZ_CAJPPO010000048.1"/>
</dbReference>
<accession>A0A250F9D4</accession>
<proteinExistence type="predicted"/>
<keyword evidence="2" id="KW-1185">Reference proteome</keyword>
<evidence type="ECO:0000313" key="2">
    <source>
        <dbReference type="Proteomes" id="UP000217276"/>
    </source>
</evidence>
<organism evidence="1 2">
    <name type="scientific">Capnocytophaga leadbetteri</name>
    <dbReference type="NCBI Taxonomy" id="327575"/>
    <lineage>
        <taxon>Bacteria</taxon>
        <taxon>Pseudomonadati</taxon>
        <taxon>Bacteroidota</taxon>
        <taxon>Flavobacteriia</taxon>
        <taxon>Flavobacteriales</taxon>
        <taxon>Flavobacteriaceae</taxon>
        <taxon>Capnocytophaga</taxon>
    </lineage>
</organism>
<gene>
    <name evidence="1" type="ORF">CGC53_04900</name>
</gene>
<dbReference type="Proteomes" id="UP000217276">
    <property type="component" value="Chromosome"/>
</dbReference>
<name>A0A250F9D4_9FLAO</name>
<dbReference type="EMBL" id="CP022384">
    <property type="protein sequence ID" value="ATA81733.1"/>
    <property type="molecule type" value="Genomic_DNA"/>
</dbReference>
<protein>
    <submittedName>
        <fullName evidence="1">Uncharacterized protein</fullName>
    </submittedName>
</protein>
<sequence length="135" mass="15459">MIYYAILCIGVAVLLYMIIRQGIANFKREKAIEELREKWQNALVDERQTREVIMNLVRNTYGENTVSAIEKGLYAEGMPNYLVKMAVGRPREVQSAVFQGATTERWHYKTLTLTFQNGRLIGWESVDNSTPKAGI</sequence>
<dbReference type="AlphaFoldDB" id="A0A250F9D4"/>
<evidence type="ECO:0000313" key="1">
    <source>
        <dbReference type="EMBL" id="ATA81733.1"/>
    </source>
</evidence>
<reference evidence="2" key="1">
    <citation type="submission" date="2017-06" db="EMBL/GenBank/DDBJ databases">
        <title>Capnocytophaga spp. assemblies.</title>
        <authorList>
            <person name="Gulvik C.A."/>
        </authorList>
    </citation>
    <scope>NUCLEOTIDE SEQUENCE [LARGE SCALE GENOMIC DNA]</scope>
    <source>
        <strain evidence="2">H6253</strain>
    </source>
</reference>